<dbReference type="InterPro" id="IPR016035">
    <property type="entry name" value="Acyl_Trfase/lysoPLipase"/>
</dbReference>
<dbReference type="PANTHER" id="PTHR32176:SF60">
    <property type="entry name" value="PATATIN"/>
    <property type="match status" value="1"/>
</dbReference>
<dbReference type="GO" id="GO:0006952">
    <property type="term" value="P:defense response"/>
    <property type="evidence" value="ECO:0007669"/>
    <property type="project" value="UniProtKB-KW"/>
</dbReference>
<dbReference type="GO" id="GO:0016042">
    <property type="term" value="P:lipid catabolic process"/>
    <property type="evidence" value="ECO:0007669"/>
    <property type="project" value="UniProtKB-UniRule"/>
</dbReference>
<dbReference type="OrthoDB" id="1658288at2759"/>
<dbReference type="PROSITE" id="PS51635">
    <property type="entry name" value="PNPLA"/>
    <property type="match status" value="1"/>
</dbReference>
<dbReference type="SUPFAM" id="SSF52151">
    <property type="entry name" value="FabD/lysophospholipase-like"/>
    <property type="match status" value="1"/>
</dbReference>
<feature type="domain" description="PNPLA" evidence="9">
    <location>
        <begin position="47"/>
        <end position="250"/>
    </location>
</feature>
<dbReference type="Proteomes" id="UP000008810">
    <property type="component" value="Chromosome 3"/>
</dbReference>
<dbReference type="OMA" id="EEHYLRI"/>
<keyword evidence="4 7" id="KW-0442">Lipid degradation</keyword>
<feature type="short sequence motif" description="GXSXG" evidence="7">
    <location>
        <begin position="89"/>
        <end position="93"/>
    </location>
</feature>
<feature type="short sequence motif" description="GXGXXG" evidence="7">
    <location>
        <begin position="51"/>
        <end position="56"/>
    </location>
</feature>
<feature type="short sequence motif" description="DGA/G" evidence="7">
    <location>
        <begin position="237"/>
        <end position="239"/>
    </location>
</feature>
<sequence>MSPVHVPEHNSGSGSLTLNPVLGGVASSSLLTPRSPPPSYGNIVTVLSIDGGGVRGIIPGTILAFLEEKLQEIDGPEARIADYFDVIAGTSTGGLVTAMLTAPNKDGRPLFAAKDINKFYLDHCPKIFPAASSWPFGLWKTMTGPKYDGQYLHSIVKELLGGTRVSQALQNIVVPTFDIKLLQPTIFSKYDAQNDVSKDALLSDVCISTSAAPTYLPGHHFQTKHKDGTPRDFDLIDGGVAANNPTMLAITDVSKQILLGNRDYFPIKPADYGKFLVLSLGTGSAKVEGKFDAAASSKWGVLGWLYNSGATPLIDSFSQASADLVDIQASVLFQALRSEKRYLRIQDDELKGDTSSVDVSTPDNLRRLVGVGEALLKRSVCRVDVETGKSVPDKNRGTNEEELLNFARLLSQERKARLQKKGIKQ</sequence>
<evidence type="ECO:0000256" key="4">
    <source>
        <dbReference type="ARBA" id="ARBA00022963"/>
    </source>
</evidence>
<evidence type="ECO:0000256" key="1">
    <source>
        <dbReference type="ARBA" id="ARBA00010240"/>
    </source>
</evidence>
<dbReference type="EC" id="3.1.1.-" evidence="8"/>
<feature type="active site" description="Nucleophile" evidence="7">
    <location>
        <position position="91"/>
    </location>
</feature>
<evidence type="ECO:0000256" key="8">
    <source>
        <dbReference type="RuleBase" id="RU361262"/>
    </source>
</evidence>
<dbReference type="GO" id="GO:0004620">
    <property type="term" value="F:phospholipase activity"/>
    <property type="evidence" value="ECO:0000318"/>
    <property type="project" value="GO_Central"/>
</dbReference>
<comment type="similarity">
    <text evidence="1 8">Belongs to the patatin family.</text>
</comment>
<dbReference type="HOGENOM" id="CLU_000288_144_0_1"/>
<dbReference type="eggNOG" id="KOG0513">
    <property type="taxonomic scope" value="Eukaryota"/>
</dbReference>
<reference evidence="10" key="2">
    <citation type="submission" date="2017-06" db="EMBL/GenBank/DDBJ databases">
        <title>WGS assembly of Brachypodium distachyon.</title>
        <authorList>
            <consortium name="The International Brachypodium Initiative"/>
            <person name="Lucas S."/>
            <person name="Harmon-Smith M."/>
            <person name="Lail K."/>
            <person name="Tice H."/>
            <person name="Grimwood J."/>
            <person name="Bruce D."/>
            <person name="Barry K."/>
            <person name="Shu S."/>
            <person name="Lindquist E."/>
            <person name="Wang M."/>
            <person name="Pitluck S."/>
            <person name="Vogel J.P."/>
            <person name="Garvin D.F."/>
            <person name="Mockler T.C."/>
            <person name="Schmutz J."/>
            <person name="Rokhsar D."/>
            <person name="Bevan M.W."/>
        </authorList>
    </citation>
    <scope>NUCLEOTIDE SEQUENCE</scope>
    <source>
        <strain evidence="10">Bd21</strain>
    </source>
</reference>
<dbReference type="Gramene" id="KQJ98603">
    <property type="protein sequence ID" value="KQJ98603"/>
    <property type="gene ID" value="BRADI_3g37980v3"/>
</dbReference>
<evidence type="ECO:0000256" key="5">
    <source>
        <dbReference type="ARBA" id="ARBA00023098"/>
    </source>
</evidence>
<keyword evidence="5 7" id="KW-0443">Lipid metabolism</keyword>
<evidence type="ECO:0000256" key="7">
    <source>
        <dbReference type="PROSITE-ProRule" id="PRU01161"/>
    </source>
</evidence>
<keyword evidence="2 7" id="KW-0378">Hydrolase</keyword>
<reference evidence="11" key="3">
    <citation type="submission" date="2018-08" db="UniProtKB">
        <authorList>
            <consortium name="EnsemblPlants"/>
        </authorList>
    </citation>
    <scope>IDENTIFICATION</scope>
    <source>
        <strain evidence="11">cv. Bd21</strain>
    </source>
</reference>
<feature type="active site" description="Proton acceptor" evidence="7">
    <location>
        <position position="237"/>
    </location>
</feature>
<comment type="function">
    <text evidence="8">Lipolytic acyl hydrolase (LAH).</text>
</comment>
<dbReference type="CDD" id="cd07214">
    <property type="entry name" value="Pat17_isozyme_like"/>
    <property type="match status" value="1"/>
</dbReference>
<comment type="function">
    <text evidence="6">Possesses non-specific lipolytic acyl hydrolase (LAH) activity. Hydrolyzes phospholipids as well as galactolipids. May play a role in disease resistance.</text>
</comment>
<dbReference type="KEGG" id="bdi:100830345"/>
<dbReference type="EMBL" id="CM000882">
    <property type="protein sequence ID" value="KQJ98603.1"/>
    <property type="molecule type" value="Genomic_DNA"/>
</dbReference>
<reference evidence="10 11" key="1">
    <citation type="journal article" date="2010" name="Nature">
        <title>Genome sequencing and analysis of the model grass Brachypodium distachyon.</title>
        <authorList>
            <consortium name="International Brachypodium Initiative"/>
        </authorList>
    </citation>
    <scope>NUCLEOTIDE SEQUENCE [LARGE SCALE GENOMIC DNA]</scope>
    <source>
        <strain evidence="10 11">Bd21</strain>
    </source>
</reference>
<dbReference type="InterPro" id="IPR002641">
    <property type="entry name" value="PNPLA_dom"/>
</dbReference>
<evidence type="ECO:0000259" key="9">
    <source>
        <dbReference type="PROSITE" id="PS51635"/>
    </source>
</evidence>
<dbReference type="AlphaFoldDB" id="I1I7R8"/>
<name>I1I7R8_BRADI</name>
<keyword evidence="3" id="KW-0611">Plant defense</keyword>
<dbReference type="Gene3D" id="3.40.1090.10">
    <property type="entry name" value="Cytosolic phospholipase A2 catalytic domain"/>
    <property type="match status" value="1"/>
</dbReference>
<protein>
    <recommendedName>
        <fullName evidence="8">Patatin</fullName>
        <ecNumber evidence="8">3.1.1.-</ecNumber>
    </recommendedName>
</protein>
<proteinExistence type="inferred from homology"/>
<accession>I1I7R8</accession>
<evidence type="ECO:0000313" key="11">
    <source>
        <dbReference type="EnsemblPlants" id="KQJ98603"/>
    </source>
</evidence>
<keyword evidence="12" id="KW-1185">Reference proteome</keyword>
<dbReference type="GO" id="GO:0047372">
    <property type="term" value="F:monoacylglycerol lipase activity"/>
    <property type="evidence" value="ECO:0000318"/>
    <property type="project" value="GO_Central"/>
</dbReference>
<organism evidence="11">
    <name type="scientific">Brachypodium distachyon</name>
    <name type="common">Purple false brome</name>
    <name type="synonym">Trachynia distachya</name>
    <dbReference type="NCBI Taxonomy" id="15368"/>
    <lineage>
        <taxon>Eukaryota</taxon>
        <taxon>Viridiplantae</taxon>
        <taxon>Streptophyta</taxon>
        <taxon>Embryophyta</taxon>
        <taxon>Tracheophyta</taxon>
        <taxon>Spermatophyta</taxon>
        <taxon>Magnoliopsida</taxon>
        <taxon>Liliopsida</taxon>
        <taxon>Poales</taxon>
        <taxon>Poaceae</taxon>
        <taxon>BOP clade</taxon>
        <taxon>Pooideae</taxon>
        <taxon>Stipodae</taxon>
        <taxon>Brachypodieae</taxon>
        <taxon>Brachypodium</taxon>
    </lineage>
</organism>
<dbReference type="RefSeq" id="XP_010235203.1">
    <property type="nucleotide sequence ID" value="XM_010236901.2"/>
</dbReference>
<evidence type="ECO:0000313" key="10">
    <source>
        <dbReference type="EMBL" id="KQJ98603.1"/>
    </source>
</evidence>
<dbReference type="FunFam" id="3.40.1090.10:FF:000005">
    <property type="entry name" value="Patatin"/>
    <property type="match status" value="1"/>
</dbReference>
<dbReference type="PANTHER" id="PTHR32176">
    <property type="entry name" value="XYLOSE ISOMERASE"/>
    <property type="match status" value="1"/>
</dbReference>
<evidence type="ECO:0000256" key="3">
    <source>
        <dbReference type="ARBA" id="ARBA00022821"/>
    </source>
</evidence>
<evidence type="ECO:0000313" key="12">
    <source>
        <dbReference type="Proteomes" id="UP000008810"/>
    </source>
</evidence>
<evidence type="ECO:0000256" key="2">
    <source>
        <dbReference type="ARBA" id="ARBA00022801"/>
    </source>
</evidence>
<gene>
    <name evidence="11" type="primary">LOC100830345</name>
    <name evidence="10" type="ORF">BRADI_3g37980v3</name>
</gene>
<dbReference type="Pfam" id="PF01734">
    <property type="entry name" value="Patatin"/>
    <property type="match status" value="1"/>
</dbReference>
<evidence type="ECO:0000256" key="6">
    <source>
        <dbReference type="ARBA" id="ARBA00025642"/>
    </source>
</evidence>
<dbReference type="GeneID" id="100830345"/>
<dbReference type="EnsemblPlants" id="KQJ98603">
    <property type="protein sequence ID" value="KQJ98603"/>
    <property type="gene ID" value="BRADI_3g37980v3"/>
</dbReference>
<comment type="domain">
    <text evidence="8">The nitrogen atoms of the two glycine residues in the GGXR motif define the oxyanion hole, and stabilize the oxyanion that forms during the nucleophilic attack by the catalytic serine during substrate cleavage.</text>
</comment>